<protein>
    <recommendedName>
        <fullName evidence="3">DUF385 domain-containing protein</fullName>
    </recommendedName>
</protein>
<reference evidence="1 2" key="1">
    <citation type="submission" date="2021-01" db="EMBL/GenBank/DDBJ databases">
        <title>Genomics of switchgrass bacterial isolates.</title>
        <authorList>
            <person name="Shade A."/>
        </authorList>
    </citation>
    <scope>NUCLEOTIDE SEQUENCE [LARGE SCALE GENOMIC DNA]</scope>
    <source>
        <strain evidence="1 2">PvP111</strain>
    </source>
</reference>
<accession>A0ABS2KRH0</accession>
<evidence type="ECO:0000313" key="1">
    <source>
        <dbReference type="EMBL" id="MBM7414538.1"/>
    </source>
</evidence>
<sequence length="113" mass="12056">MTAFQTVANAANQVVRPLMRVPVLSAVLGRGLATITYTGRRSGRTISLPVSYRRSGDTVTVMVAAPSQKAWWRNFHPDPAPVTVDIAGDQHRGSAQAVVSDKGGVRVVITLDS</sequence>
<organism evidence="1 2">
    <name type="scientific">Rhodococcoides corynebacterioides</name>
    <dbReference type="NCBI Taxonomy" id="53972"/>
    <lineage>
        <taxon>Bacteria</taxon>
        <taxon>Bacillati</taxon>
        <taxon>Actinomycetota</taxon>
        <taxon>Actinomycetes</taxon>
        <taxon>Mycobacteriales</taxon>
        <taxon>Nocardiaceae</taxon>
        <taxon>Rhodococcoides</taxon>
    </lineage>
</organism>
<dbReference type="Pfam" id="PF04075">
    <property type="entry name" value="F420H2_quin_red"/>
    <property type="match status" value="1"/>
</dbReference>
<keyword evidence="2" id="KW-1185">Reference proteome</keyword>
<proteinExistence type="predicted"/>
<evidence type="ECO:0008006" key="3">
    <source>
        <dbReference type="Google" id="ProtNLM"/>
    </source>
</evidence>
<evidence type="ECO:0000313" key="2">
    <source>
        <dbReference type="Proteomes" id="UP000703038"/>
    </source>
</evidence>
<dbReference type="RefSeq" id="WP_204867364.1">
    <property type="nucleotide sequence ID" value="NZ_JAFBBK010000001.1"/>
</dbReference>
<dbReference type="InterPro" id="IPR012349">
    <property type="entry name" value="Split_barrel_FMN-bd"/>
</dbReference>
<dbReference type="InterPro" id="IPR004378">
    <property type="entry name" value="F420H2_quin_Rdtase"/>
</dbReference>
<dbReference type="EMBL" id="JAFBBK010000001">
    <property type="protein sequence ID" value="MBM7414538.1"/>
    <property type="molecule type" value="Genomic_DNA"/>
</dbReference>
<dbReference type="Proteomes" id="UP000703038">
    <property type="component" value="Unassembled WGS sequence"/>
</dbReference>
<comment type="caution">
    <text evidence="1">The sequence shown here is derived from an EMBL/GenBank/DDBJ whole genome shotgun (WGS) entry which is preliminary data.</text>
</comment>
<gene>
    <name evidence="1" type="ORF">JOE42_001271</name>
</gene>
<name>A0ABS2KRH0_9NOCA</name>
<dbReference type="Gene3D" id="2.30.110.10">
    <property type="entry name" value="Electron Transport, Fmn-binding Protein, Chain A"/>
    <property type="match status" value="1"/>
</dbReference>